<dbReference type="PANTHER" id="PTHR30126">
    <property type="entry name" value="HTH-TYPE TRANSCRIPTIONAL REGULATOR"/>
    <property type="match status" value="1"/>
</dbReference>
<dbReference type="InterPro" id="IPR005119">
    <property type="entry name" value="LysR_subst-bd"/>
</dbReference>
<evidence type="ECO:0000313" key="7">
    <source>
        <dbReference type="Proteomes" id="UP000316330"/>
    </source>
</evidence>
<dbReference type="Gene3D" id="1.10.10.10">
    <property type="entry name" value="Winged helix-like DNA-binding domain superfamily/Winged helix DNA-binding domain"/>
    <property type="match status" value="1"/>
</dbReference>
<dbReference type="Proteomes" id="UP000316330">
    <property type="component" value="Unassembled WGS sequence"/>
</dbReference>
<dbReference type="SUPFAM" id="SSF46785">
    <property type="entry name" value="Winged helix' DNA-binding domain"/>
    <property type="match status" value="1"/>
</dbReference>
<feature type="domain" description="HTH lysR-type" evidence="5">
    <location>
        <begin position="1"/>
        <end position="58"/>
    </location>
</feature>
<sequence length="289" mass="32343">MSLLKLKILALMDRYKQVTAVADALRMKQPTISFHMKKMEAEWGVKLFEGKSGRIYLTNAGKMLLPYAEEIGFLYAEAEEKIAELRDSERTILRLGCTDAAMTCLARSNGLSKLGQLNEIQMTFLKQDALSLYRSLQSKRLDLALCGEQPADSDDLRSAKLGVFPLRLVLPVNHPLSLKQTISFRDLAAYPFVLHSEPSVNEIVASWKEPMQAGATVTARMDSVEMLIQSVFSGLGLSVLPSCVLPDPANRVTSAEMPGHPEQWTLYAVWRADFWNARLMDRIVDSITF</sequence>
<dbReference type="Pfam" id="PF00126">
    <property type="entry name" value="HTH_1"/>
    <property type="match status" value="1"/>
</dbReference>
<keyword evidence="7" id="KW-1185">Reference proteome</keyword>
<dbReference type="Gene3D" id="3.40.190.10">
    <property type="entry name" value="Periplasmic binding protein-like II"/>
    <property type="match status" value="2"/>
</dbReference>
<dbReference type="EMBL" id="VNJJ01000010">
    <property type="protein sequence ID" value="TVX98029.1"/>
    <property type="molecule type" value="Genomic_DNA"/>
</dbReference>
<dbReference type="InterPro" id="IPR036390">
    <property type="entry name" value="WH_DNA-bd_sf"/>
</dbReference>
<evidence type="ECO:0000256" key="4">
    <source>
        <dbReference type="ARBA" id="ARBA00023163"/>
    </source>
</evidence>
<dbReference type="SUPFAM" id="SSF53850">
    <property type="entry name" value="Periplasmic binding protein-like II"/>
    <property type="match status" value="1"/>
</dbReference>
<keyword evidence="2" id="KW-0805">Transcription regulation</keyword>
<dbReference type="Pfam" id="PF03466">
    <property type="entry name" value="LysR_substrate"/>
    <property type="match status" value="1"/>
</dbReference>
<keyword evidence="3" id="KW-0238">DNA-binding</keyword>
<organism evidence="6 7">
    <name type="scientific">Cohnella terricola</name>
    <dbReference type="NCBI Taxonomy" id="1289167"/>
    <lineage>
        <taxon>Bacteria</taxon>
        <taxon>Bacillati</taxon>
        <taxon>Bacillota</taxon>
        <taxon>Bacilli</taxon>
        <taxon>Bacillales</taxon>
        <taxon>Paenibacillaceae</taxon>
        <taxon>Cohnella</taxon>
    </lineage>
</organism>
<dbReference type="PROSITE" id="PS50931">
    <property type="entry name" value="HTH_LYSR"/>
    <property type="match status" value="1"/>
</dbReference>
<dbReference type="PANTHER" id="PTHR30126:SF39">
    <property type="entry name" value="HTH-TYPE TRANSCRIPTIONAL REGULATOR CYSL"/>
    <property type="match status" value="1"/>
</dbReference>
<reference evidence="6 7" key="1">
    <citation type="submission" date="2019-07" db="EMBL/GenBank/DDBJ databases">
        <authorList>
            <person name="Kim J."/>
        </authorList>
    </citation>
    <scope>NUCLEOTIDE SEQUENCE [LARGE SCALE GENOMIC DNA]</scope>
    <source>
        <strain evidence="6 7">G13</strain>
    </source>
</reference>
<evidence type="ECO:0000256" key="2">
    <source>
        <dbReference type="ARBA" id="ARBA00023015"/>
    </source>
</evidence>
<name>A0A559JDS8_9BACL</name>
<evidence type="ECO:0000259" key="5">
    <source>
        <dbReference type="PROSITE" id="PS50931"/>
    </source>
</evidence>
<gene>
    <name evidence="6" type="ORF">FPZ45_17450</name>
</gene>
<comment type="similarity">
    <text evidence="1">Belongs to the LysR transcriptional regulatory family.</text>
</comment>
<dbReference type="CDD" id="cd05466">
    <property type="entry name" value="PBP2_LTTR_substrate"/>
    <property type="match status" value="1"/>
</dbReference>
<dbReference type="AlphaFoldDB" id="A0A559JDS8"/>
<accession>A0A559JDS8</accession>
<evidence type="ECO:0000313" key="6">
    <source>
        <dbReference type="EMBL" id="TVX98029.1"/>
    </source>
</evidence>
<evidence type="ECO:0000256" key="3">
    <source>
        <dbReference type="ARBA" id="ARBA00023125"/>
    </source>
</evidence>
<protein>
    <submittedName>
        <fullName evidence="6">LysR family transcriptional regulator</fullName>
    </submittedName>
</protein>
<dbReference type="RefSeq" id="WP_144704690.1">
    <property type="nucleotide sequence ID" value="NZ_VNJJ01000010.1"/>
</dbReference>
<keyword evidence="4" id="KW-0804">Transcription</keyword>
<dbReference type="GO" id="GO:0003700">
    <property type="term" value="F:DNA-binding transcription factor activity"/>
    <property type="evidence" value="ECO:0007669"/>
    <property type="project" value="InterPro"/>
</dbReference>
<dbReference type="InterPro" id="IPR036388">
    <property type="entry name" value="WH-like_DNA-bd_sf"/>
</dbReference>
<comment type="caution">
    <text evidence="6">The sequence shown here is derived from an EMBL/GenBank/DDBJ whole genome shotgun (WGS) entry which is preliminary data.</text>
</comment>
<evidence type="ECO:0000256" key="1">
    <source>
        <dbReference type="ARBA" id="ARBA00009437"/>
    </source>
</evidence>
<dbReference type="GO" id="GO:0000976">
    <property type="term" value="F:transcription cis-regulatory region binding"/>
    <property type="evidence" value="ECO:0007669"/>
    <property type="project" value="TreeGrafter"/>
</dbReference>
<dbReference type="InterPro" id="IPR000847">
    <property type="entry name" value="LysR_HTH_N"/>
</dbReference>
<dbReference type="OrthoDB" id="9785745at2"/>
<proteinExistence type="inferred from homology"/>